<name>A0A2P4YQY4_9STRA</name>
<keyword evidence="3" id="KW-1185">Reference proteome</keyword>
<feature type="region of interest" description="Disordered" evidence="1">
    <location>
        <begin position="19"/>
        <end position="39"/>
    </location>
</feature>
<feature type="non-terminal residue" evidence="2">
    <location>
        <position position="1"/>
    </location>
</feature>
<feature type="compositionally biased region" description="Basic and acidic residues" evidence="1">
    <location>
        <begin position="26"/>
        <end position="39"/>
    </location>
</feature>
<sequence length="39" mass="4474">ETTEVTTETIETTEIVEETVEETEVTEGKKPKSIIETRY</sequence>
<protein>
    <submittedName>
        <fullName evidence="2">Uncharacterized protein</fullName>
    </submittedName>
</protein>
<dbReference type="AlphaFoldDB" id="A0A2P4YQY4"/>
<evidence type="ECO:0000313" key="2">
    <source>
        <dbReference type="EMBL" id="POM80221.1"/>
    </source>
</evidence>
<evidence type="ECO:0000313" key="3">
    <source>
        <dbReference type="Proteomes" id="UP000237271"/>
    </source>
</evidence>
<gene>
    <name evidence="2" type="ORF">PHPALM_1972</name>
</gene>
<evidence type="ECO:0000256" key="1">
    <source>
        <dbReference type="SAM" id="MobiDB-lite"/>
    </source>
</evidence>
<organism evidence="2 3">
    <name type="scientific">Phytophthora palmivora</name>
    <dbReference type="NCBI Taxonomy" id="4796"/>
    <lineage>
        <taxon>Eukaryota</taxon>
        <taxon>Sar</taxon>
        <taxon>Stramenopiles</taxon>
        <taxon>Oomycota</taxon>
        <taxon>Peronosporomycetes</taxon>
        <taxon>Peronosporales</taxon>
        <taxon>Peronosporaceae</taxon>
        <taxon>Phytophthora</taxon>
    </lineage>
</organism>
<proteinExistence type="predicted"/>
<dbReference type="EMBL" id="NCKW01000618">
    <property type="protein sequence ID" value="POM80221.1"/>
    <property type="molecule type" value="Genomic_DNA"/>
</dbReference>
<accession>A0A2P4YQY4</accession>
<dbReference type="Proteomes" id="UP000237271">
    <property type="component" value="Unassembled WGS sequence"/>
</dbReference>
<reference evidence="2 3" key="1">
    <citation type="journal article" date="2017" name="Genome Biol. Evol.">
        <title>Phytophthora megakarya and P. palmivora, closely related causal agents of cacao black pod rot, underwent increases in genome sizes and gene numbers by different mechanisms.</title>
        <authorList>
            <person name="Ali S.S."/>
            <person name="Shao J."/>
            <person name="Lary D.J."/>
            <person name="Kronmiller B."/>
            <person name="Shen D."/>
            <person name="Strem M.D."/>
            <person name="Amoako-Attah I."/>
            <person name="Akrofi A.Y."/>
            <person name="Begoude B.A."/>
            <person name="Ten Hoopen G.M."/>
            <person name="Coulibaly K."/>
            <person name="Kebe B.I."/>
            <person name="Melnick R.L."/>
            <person name="Guiltinan M.J."/>
            <person name="Tyler B.M."/>
            <person name="Meinhardt L.W."/>
            <person name="Bailey B.A."/>
        </authorList>
    </citation>
    <scope>NUCLEOTIDE SEQUENCE [LARGE SCALE GENOMIC DNA]</scope>
    <source>
        <strain evidence="3">sbr112.9</strain>
    </source>
</reference>
<comment type="caution">
    <text evidence="2">The sequence shown here is derived from an EMBL/GenBank/DDBJ whole genome shotgun (WGS) entry which is preliminary data.</text>
</comment>